<comment type="caution">
    <text evidence="5">The sequence shown here is derived from an EMBL/GenBank/DDBJ whole genome shotgun (WGS) entry which is preliminary data.</text>
</comment>
<evidence type="ECO:0000313" key="6">
    <source>
        <dbReference type="Proteomes" id="UP000823821"/>
    </source>
</evidence>
<dbReference type="SUPFAM" id="SSF49764">
    <property type="entry name" value="HSP20-like chaperones"/>
    <property type="match status" value="1"/>
</dbReference>
<accession>A0A9D2KRQ5</accession>
<dbReference type="Pfam" id="PF00011">
    <property type="entry name" value="HSP20"/>
    <property type="match status" value="1"/>
</dbReference>
<evidence type="ECO:0000259" key="4">
    <source>
        <dbReference type="PROSITE" id="PS01031"/>
    </source>
</evidence>
<dbReference type="Gene3D" id="2.60.40.790">
    <property type="match status" value="1"/>
</dbReference>
<dbReference type="EMBL" id="DWZD01000039">
    <property type="protein sequence ID" value="HJA79110.1"/>
    <property type="molecule type" value="Genomic_DNA"/>
</dbReference>
<organism evidence="5 6">
    <name type="scientific">Candidatus Desulfovibrio intestinavium</name>
    <dbReference type="NCBI Taxonomy" id="2838534"/>
    <lineage>
        <taxon>Bacteria</taxon>
        <taxon>Pseudomonadati</taxon>
        <taxon>Thermodesulfobacteriota</taxon>
        <taxon>Desulfovibrionia</taxon>
        <taxon>Desulfovibrionales</taxon>
        <taxon>Desulfovibrionaceae</taxon>
        <taxon>Desulfovibrio</taxon>
    </lineage>
</organism>
<reference evidence="5" key="2">
    <citation type="submission" date="2021-04" db="EMBL/GenBank/DDBJ databases">
        <authorList>
            <person name="Gilroy R."/>
        </authorList>
    </citation>
    <scope>NUCLEOTIDE SEQUENCE</scope>
    <source>
        <strain evidence="5">5032</strain>
    </source>
</reference>
<evidence type="ECO:0000256" key="1">
    <source>
        <dbReference type="PROSITE-ProRule" id="PRU00285"/>
    </source>
</evidence>
<reference evidence="5" key="1">
    <citation type="journal article" date="2021" name="PeerJ">
        <title>Extensive microbial diversity within the chicken gut microbiome revealed by metagenomics and culture.</title>
        <authorList>
            <person name="Gilroy R."/>
            <person name="Ravi A."/>
            <person name="Getino M."/>
            <person name="Pursley I."/>
            <person name="Horton D.L."/>
            <person name="Alikhan N.F."/>
            <person name="Baker D."/>
            <person name="Gharbi K."/>
            <person name="Hall N."/>
            <person name="Watson M."/>
            <person name="Adriaenssens E.M."/>
            <person name="Foster-Nyarko E."/>
            <person name="Jarju S."/>
            <person name="Secka A."/>
            <person name="Antonio M."/>
            <person name="Oren A."/>
            <person name="Chaudhuri R.R."/>
            <person name="La Ragione R."/>
            <person name="Hildebrand F."/>
            <person name="Pallen M.J."/>
        </authorList>
    </citation>
    <scope>NUCLEOTIDE SEQUENCE</scope>
    <source>
        <strain evidence="5">5032</strain>
    </source>
</reference>
<feature type="domain" description="SHSP" evidence="4">
    <location>
        <begin position="54"/>
        <end position="168"/>
    </location>
</feature>
<evidence type="ECO:0000313" key="5">
    <source>
        <dbReference type="EMBL" id="HJA79110.1"/>
    </source>
</evidence>
<dbReference type="InterPro" id="IPR002068">
    <property type="entry name" value="A-crystallin/Hsp20_dom"/>
</dbReference>
<gene>
    <name evidence="5" type="ORF">H9784_06005</name>
</gene>
<dbReference type="PANTHER" id="PTHR11527">
    <property type="entry name" value="HEAT-SHOCK PROTEIN 20 FAMILY MEMBER"/>
    <property type="match status" value="1"/>
</dbReference>
<dbReference type="PROSITE" id="PS01031">
    <property type="entry name" value="SHSP"/>
    <property type="match status" value="1"/>
</dbReference>
<evidence type="ECO:0000256" key="2">
    <source>
        <dbReference type="RuleBase" id="RU003616"/>
    </source>
</evidence>
<evidence type="ECO:0000256" key="3">
    <source>
        <dbReference type="SAM" id="MobiDB-lite"/>
    </source>
</evidence>
<feature type="compositionally biased region" description="Polar residues" evidence="3">
    <location>
        <begin position="9"/>
        <end position="18"/>
    </location>
</feature>
<feature type="region of interest" description="Disordered" evidence="3">
    <location>
        <begin position="1"/>
        <end position="22"/>
    </location>
</feature>
<name>A0A9D2KRQ5_9BACT</name>
<dbReference type="Proteomes" id="UP000823821">
    <property type="component" value="Unassembled WGS sequence"/>
</dbReference>
<dbReference type="CDD" id="cd06464">
    <property type="entry name" value="ACD_sHsps-like"/>
    <property type="match status" value="1"/>
</dbReference>
<comment type="similarity">
    <text evidence="1 2">Belongs to the small heat shock protein (HSP20) family.</text>
</comment>
<sequence>MNLVRFQPQRHNPAQNDASPAYQPLSRLHNDIDRLFQEFFGDTPSIFRRSDMFSRLPDFLPSLDLKSDPKAYTLSLELPGVAPEEVKVELNNGMLSISGEKKREECGKDASQHVQERCYGSFSRSMSLPEDADLEHISAAHKDGVLTISIPRKTPEKPQSRAITVTRG</sequence>
<dbReference type="InterPro" id="IPR008978">
    <property type="entry name" value="HSP20-like_chaperone"/>
</dbReference>
<dbReference type="InterPro" id="IPR031107">
    <property type="entry name" value="Small_HSP"/>
</dbReference>
<dbReference type="AlphaFoldDB" id="A0A9D2KRQ5"/>
<proteinExistence type="inferred from homology"/>
<protein>
    <submittedName>
        <fullName evidence="5">Hsp20/alpha crystallin family protein</fullName>
    </submittedName>
</protein>